<dbReference type="Pfam" id="PF00575">
    <property type="entry name" value="S1"/>
    <property type="match status" value="1"/>
</dbReference>
<proteinExistence type="inferred from homology"/>
<dbReference type="InterPro" id="IPR010213">
    <property type="entry name" value="TF_NusA"/>
</dbReference>
<dbReference type="InterPro" id="IPR010995">
    <property type="entry name" value="DNA_repair_Rad51/TF_NusA_a-hlx"/>
</dbReference>
<comment type="function">
    <text evidence="7">Participates in both transcription termination and antitermination.</text>
</comment>
<keyword evidence="5 7" id="KW-0805">Transcription regulation</keyword>
<evidence type="ECO:0000313" key="9">
    <source>
        <dbReference type="EMBL" id="GGB00117.1"/>
    </source>
</evidence>
<comment type="caution">
    <text evidence="9">The sequence shown here is derived from an EMBL/GenBank/DDBJ whole genome shotgun (WGS) entry which is preliminary data.</text>
</comment>
<reference evidence="10" key="1">
    <citation type="journal article" date="2019" name="Int. J. Syst. Evol. Microbiol.">
        <title>The Global Catalogue of Microorganisms (GCM) 10K type strain sequencing project: providing services to taxonomists for standard genome sequencing and annotation.</title>
        <authorList>
            <consortium name="The Broad Institute Genomics Platform"/>
            <consortium name="The Broad Institute Genome Sequencing Center for Infectious Disease"/>
            <person name="Wu L."/>
            <person name="Ma J."/>
        </authorList>
    </citation>
    <scope>NUCLEOTIDE SEQUENCE [LARGE SCALE GENOMIC DNA]</scope>
    <source>
        <strain evidence="10">CGMCC 1.10131</strain>
    </source>
</reference>
<dbReference type="RefSeq" id="WP_055732433.1">
    <property type="nucleotide sequence ID" value="NZ_BMDY01000005.1"/>
</dbReference>
<dbReference type="InterPro" id="IPR058582">
    <property type="entry name" value="KH_NusA_2nd"/>
</dbReference>
<dbReference type="Gene3D" id="1.10.150.20">
    <property type="entry name" value="5' to 3' exonuclease, C-terminal subdomain"/>
    <property type="match status" value="2"/>
</dbReference>
<evidence type="ECO:0000259" key="8">
    <source>
        <dbReference type="PROSITE" id="PS50126"/>
    </source>
</evidence>
<evidence type="ECO:0000256" key="3">
    <source>
        <dbReference type="ARBA" id="ARBA00022814"/>
    </source>
</evidence>
<keyword evidence="1 7" id="KW-0806">Transcription termination</keyword>
<name>A0ABQ1I059_9ALTE</name>
<dbReference type="InterPro" id="IPR025249">
    <property type="entry name" value="TF_NusA_KH_1st"/>
</dbReference>
<dbReference type="Pfam" id="PF14520">
    <property type="entry name" value="HHH_5"/>
    <property type="match status" value="1"/>
</dbReference>
<dbReference type="CDD" id="cd22529">
    <property type="entry name" value="KH-II_NusA_rpt2"/>
    <property type="match status" value="1"/>
</dbReference>
<keyword evidence="4 7" id="KW-0694">RNA-binding</keyword>
<sequence>MNKEVLLVVDAVSNEKALPREKIFEAMEIALATATKKKYEGDIEVRVDIDRKDGSFDTFRRWKVVENQEAIENPYREITLEAAQFEDPSIELGDYVEEQIESVIFDRITTQTAKQVIVQKVREAERAQVVEQYFDQVNELVTGVVKKVSRENIIVDLGNNAEAVIHREESLPREAFRPGDRVRGLLYEVKPEARGAQLFMSRTRPEMLIELFRIEVPEIAEEMIDLKAAARDPGSRAKIAVKSNDRRIDPVGACVGMRGARVQAVSGELDNERVDIVLWDDNPAQFAINAMAPAEVASIVVDEDSHSMDIAVEADNLAQAIGRNGQNVRLASQLTGWELNVMTVEDANKKHQAEAQKAIDTFVQYLDIDEEFSTVLAEEGFTTLEEIAYVPVNELLSIEGLDEDIVNELRERAKAALVTEALAKEESLDNAEPSEELLALEGMERHLAFVLASKGIITLEDLAEQGIDDLEDIEELSDEKAGELIMAARQICWFGDEE</sequence>
<organism evidence="9 10">
    <name type="scientific">Agarivorans gilvus</name>
    <dbReference type="NCBI Taxonomy" id="680279"/>
    <lineage>
        <taxon>Bacteria</taxon>
        <taxon>Pseudomonadati</taxon>
        <taxon>Pseudomonadota</taxon>
        <taxon>Gammaproteobacteria</taxon>
        <taxon>Alteromonadales</taxon>
        <taxon>Alteromonadaceae</taxon>
        <taxon>Agarivorans</taxon>
    </lineage>
</organism>
<evidence type="ECO:0000313" key="10">
    <source>
        <dbReference type="Proteomes" id="UP000651977"/>
    </source>
</evidence>
<keyword evidence="10" id="KW-1185">Reference proteome</keyword>
<evidence type="ECO:0000256" key="1">
    <source>
        <dbReference type="ARBA" id="ARBA00022472"/>
    </source>
</evidence>
<dbReference type="InterPro" id="IPR015946">
    <property type="entry name" value="KH_dom-like_a/b"/>
</dbReference>
<dbReference type="PANTHER" id="PTHR22648">
    <property type="entry name" value="TRANSCRIPTION TERMINATION FACTOR NUSA"/>
    <property type="match status" value="1"/>
</dbReference>
<dbReference type="Proteomes" id="UP000651977">
    <property type="component" value="Unassembled WGS sequence"/>
</dbReference>
<dbReference type="PROSITE" id="PS50084">
    <property type="entry name" value="KH_TYPE_1"/>
    <property type="match status" value="1"/>
</dbReference>
<dbReference type="SUPFAM" id="SSF69705">
    <property type="entry name" value="Transcription factor NusA, N-terminal domain"/>
    <property type="match status" value="1"/>
</dbReference>
<dbReference type="InterPro" id="IPR013735">
    <property type="entry name" value="TF_NusA_N"/>
</dbReference>
<evidence type="ECO:0000256" key="6">
    <source>
        <dbReference type="ARBA" id="ARBA00023163"/>
    </source>
</evidence>
<dbReference type="SUPFAM" id="SSF54814">
    <property type="entry name" value="Prokaryotic type KH domain (KH-domain type II)"/>
    <property type="match status" value="2"/>
</dbReference>
<dbReference type="Pfam" id="PF26594">
    <property type="entry name" value="KH_NusA_2nd"/>
    <property type="match status" value="1"/>
</dbReference>
<dbReference type="SMART" id="SM00316">
    <property type="entry name" value="S1"/>
    <property type="match status" value="1"/>
</dbReference>
<dbReference type="Gene3D" id="3.30.1480.10">
    <property type="entry name" value="NusA, N-terminal domain"/>
    <property type="match status" value="1"/>
</dbReference>
<comment type="similarity">
    <text evidence="7">Belongs to the NusA family.</text>
</comment>
<dbReference type="EMBL" id="BMDY01000005">
    <property type="protein sequence ID" value="GGB00117.1"/>
    <property type="molecule type" value="Genomic_DNA"/>
</dbReference>
<dbReference type="SUPFAM" id="SSF47794">
    <property type="entry name" value="Rad51 N-terminal domain-like"/>
    <property type="match status" value="2"/>
</dbReference>
<dbReference type="InterPro" id="IPR003029">
    <property type="entry name" value="S1_domain"/>
</dbReference>
<dbReference type="InterPro" id="IPR012340">
    <property type="entry name" value="NA-bd_OB-fold"/>
</dbReference>
<protein>
    <recommendedName>
        <fullName evidence="7">Transcription termination/antitermination protein NusA</fullName>
    </recommendedName>
</protein>
<dbReference type="CDD" id="cd04455">
    <property type="entry name" value="S1_NusA"/>
    <property type="match status" value="1"/>
</dbReference>
<dbReference type="InterPro" id="IPR036555">
    <property type="entry name" value="NusA_N_sf"/>
</dbReference>
<accession>A0ABQ1I059</accession>
<dbReference type="PROSITE" id="PS50126">
    <property type="entry name" value="S1"/>
    <property type="match status" value="1"/>
</dbReference>
<keyword evidence="3 7" id="KW-0889">Transcription antitermination</keyword>
<feature type="domain" description="S1 motif" evidence="8">
    <location>
        <begin position="138"/>
        <end position="203"/>
    </location>
</feature>
<evidence type="ECO:0000256" key="5">
    <source>
        <dbReference type="ARBA" id="ARBA00023015"/>
    </source>
</evidence>
<evidence type="ECO:0000256" key="4">
    <source>
        <dbReference type="ARBA" id="ARBA00022884"/>
    </source>
</evidence>
<evidence type="ECO:0000256" key="2">
    <source>
        <dbReference type="ARBA" id="ARBA00022490"/>
    </source>
</evidence>
<dbReference type="Pfam" id="PF08529">
    <property type="entry name" value="NusA_N"/>
    <property type="match status" value="1"/>
</dbReference>
<keyword evidence="6 7" id="KW-0804">Transcription</keyword>
<evidence type="ECO:0000256" key="7">
    <source>
        <dbReference type="HAMAP-Rule" id="MF_00945"/>
    </source>
</evidence>
<dbReference type="SUPFAM" id="SSF50249">
    <property type="entry name" value="Nucleic acid-binding proteins"/>
    <property type="match status" value="1"/>
</dbReference>
<dbReference type="Gene3D" id="3.30.300.20">
    <property type="match status" value="2"/>
</dbReference>
<gene>
    <name evidence="7 9" type="primary">nusA</name>
    <name evidence="9" type="ORF">GCM10007414_11560</name>
</gene>
<dbReference type="Gene3D" id="2.40.50.140">
    <property type="entry name" value="Nucleic acid-binding proteins"/>
    <property type="match status" value="1"/>
</dbReference>
<dbReference type="InterPro" id="IPR010214">
    <property type="entry name" value="Tscrpt_termin_fac_NusA_C_rpt"/>
</dbReference>
<dbReference type="NCBIfam" id="TIGR01953">
    <property type="entry name" value="NusA"/>
    <property type="match status" value="1"/>
</dbReference>
<dbReference type="PANTHER" id="PTHR22648:SF0">
    <property type="entry name" value="TRANSCRIPTION TERMINATION_ANTITERMINATION PROTEIN NUSA"/>
    <property type="match status" value="1"/>
</dbReference>
<dbReference type="CDD" id="cd02134">
    <property type="entry name" value="KH-II_NusA_rpt1"/>
    <property type="match status" value="1"/>
</dbReference>
<keyword evidence="2 7" id="KW-0963">Cytoplasm</keyword>
<comment type="subcellular location">
    <subcellularLocation>
        <location evidence="7">Cytoplasm</location>
    </subcellularLocation>
</comment>
<dbReference type="HAMAP" id="MF_00945_B">
    <property type="entry name" value="NusA_B"/>
    <property type="match status" value="1"/>
</dbReference>
<dbReference type="Pfam" id="PF13184">
    <property type="entry name" value="KH_NusA_1st"/>
    <property type="match status" value="1"/>
</dbReference>
<dbReference type="InterPro" id="IPR030842">
    <property type="entry name" value="TF_NusA_bacterial"/>
</dbReference>
<dbReference type="NCBIfam" id="TIGR01954">
    <property type="entry name" value="nusA_Cterm_rpt"/>
    <property type="match status" value="2"/>
</dbReference>
<dbReference type="InterPro" id="IPR009019">
    <property type="entry name" value="KH_sf_prok-type"/>
</dbReference>
<comment type="subunit">
    <text evidence="7">Monomer. Binds directly to the core enzyme of the DNA-dependent RNA polymerase and to nascent RNA.</text>
</comment>